<dbReference type="Proteomes" id="UP001141933">
    <property type="component" value="Unassembled WGS sequence"/>
</dbReference>
<dbReference type="EMBL" id="JAPZVM010000002">
    <property type="protein sequence ID" value="MCZ8371768.1"/>
    <property type="molecule type" value="Genomic_DNA"/>
</dbReference>
<accession>A0ABT4PFG2</accession>
<dbReference type="RefSeq" id="WP_269876829.1">
    <property type="nucleotide sequence ID" value="NZ_JAPZVM010000002.1"/>
</dbReference>
<feature type="transmembrane region" description="Helical" evidence="5">
    <location>
        <begin position="158"/>
        <end position="176"/>
    </location>
</feature>
<keyword evidence="3 5" id="KW-1133">Transmembrane helix</keyword>
<evidence type="ECO:0000256" key="3">
    <source>
        <dbReference type="ARBA" id="ARBA00022989"/>
    </source>
</evidence>
<evidence type="ECO:0000256" key="2">
    <source>
        <dbReference type="ARBA" id="ARBA00022692"/>
    </source>
</evidence>
<name>A0ABT4PFG2_9BACT</name>
<feature type="transmembrane region" description="Helical" evidence="5">
    <location>
        <begin position="88"/>
        <end position="108"/>
    </location>
</feature>
<evidence type="ECO:0000256" key="1">
    <source>
        <dbReference type="ARBA" id="ARBA00004141"/>
    </source>
</evidence>
<comment type="subcellular location">
    <subcellularLocation>
        <location evidence="1">Membrane</location>
        <topology evidence="1">Multi-pass membrane protein</topology>
    </subcellularLocation>
</comment>
<feature type="transmembrane region" description="Helical" evidence="5">
    <location>
        <begin position="402"/>
        <end position="423"/>
    </location>
</feature>
<feature type="transmembrane region" description="Helical" evidence="5">
    <location>
        <begin position="59"/>
        <end position="81"/>
    </location>
</feature>
<dbReference type="InterPro" id="IPR009908">
    <property type="entry name" value="Methylamine_util_MauE"/>
</dbReference>
<gene>
    <name evidence="7" type="ORF">O6P32_03490</name>
</gene>
<evidence type="ECO:0000313" key="7">
    <source>
        <dbReference type="EMBL" id="MCZ8371768.1"/>
    </source>
</evidence>
<feature type="domain" description="Methylamine utilisation protein MauE" evidence="6">
    <location>
        <begin position="15"/>
        <end position="142"/>
    </location>
</feature>
<dbReference type="NCBIfam" id="NF045576">
    <property type="entry name" value="BT_3928_fam"/>
    <property type="match status" value="1"/>
</dbReference>
<feature type="transmembrane region" description="Helical" evidence="5">
    <location>
        <begin position="130"/>
        <end position="146"/>
    </location>
</feature>
<evidence type="ECO:0000256" key="5">
    <source>
        <dbReference type="SAM" id="Phobius"/>
    </source>
</evidence>
<evidence type="ECO:0000313" key="8">
    <source>
        <dbReference type="Proteomes" id="UP001141933"/>
    </source>
</evidence>
<dbReference type="Pfam" id="PF07291">
    <property type="entry name" value="MauE"/>
    <property type="match status" value="1"/>
</dbReference>
<protein>
    <submittedName>
        <fullName evidence="7">DoxX family protein</fullName>
    </submittedName>
</protein>
<sequence length="440" mass="50251">MENKRLHIAVLVWTNFCRFLLALVFTFSGFVKANDPLGTVYKITDYLEAWGIVDLVPNALVYLASMLMGMVEFTLGIYLLFGIRSRIASSLVLLLMSVMTPLTLWLAIENPISDCGCFGDAIVLTNWETFGKNIVLLLAAISVFKWRKQIFQLVTSKVDWLVALYSTVFIVFYTFFCISKLPVFDFRPYHVGADIRKGMEIPEGKKPTTYETTFIYAKDGVEKEFTIDNFPSSDTTWVFVDSRTRVKEKGYEPPIHDFSIVSQEDGTDLTDVILDDENYTFLLVSPRLSTADDSNIDLINEVYDYSLEHGYRFLCVTASSDEDIAMWQEYTGAEYPFALMDDITLKTMIRSNPGLMLLKKGIVINKWSDGDLPDEYQLNASLENLPIGQLNRKTVIHKIVEVVAWFVAPLLLLTLSDLAWLNYRNRKMKQKEKGKEEKAN</sequence>
<reference evidence="7" key="1">
    <citation type="submission" date="2022-12" db="EMBL/GenBank/DDBJ databases">
        <title>Phocaeicola acetigenes sp. nov., isolated feces from a healthy human.</title>
        <authorList>
            <person name="Do H."/>
            <person name="Ha Y.B."/>
            <person name="Kim J.-S."/>
            <person name="Suh M.K."/>
            <person name="Kim H.S."/>
            <person name="Lee J.-S."/>
        </authorList>
    </citation>
    <scope>NUCLEOTIDE SEQUENCE</scope>
    <source>
        <strain evidence="7">KGMB11183</strain>
    </source>
</reference>
<organism evidence="7 8">
    <name type="scientific">Phocaeicola acetigenes</name>
    <dbReference type="NCBI Taxonomy" id="3016083"/>
    <lineage>
        <taxon>Bacteria</taxon>
        <taxon>Pseudomonadati</taxon>
        <taxon>Bacteroidota</taxon>
        <taxon>Bacteroidia</taxon>
        <taxon>Bacteroidales</taxon>
        <taxon>Bacteroidaceae</taxon>
        <taxon>Phocaeicola</taxon>
    </lineage>
</organism>
<keyword evidence="8" id="KW-1185">Reference proteome</keyword>
<evidence type="ECO:0000256" key="4">
    <source>
        <dbReference type="ARBA" id="ARBA00023136"/>
    </source>
</evidence>
<keyword evidence="2 5" id="KW-0812">Transmembrane</keyword>
<comment type="caution">
    <text evidence="7">The sequence shown here is derived from an EMBL/GenBank/DDBJ whole genome shotgun (WGS) entry which is preliminary data.</text>
</comment>
<evidence type="ECO:0000259" key="6">
    <source>
        <dbReference type="Pfam" id="PF07291"/>
    </source>
</evidence>
<proteinExistence type="predicted"/>
<feature type="transmembrane region" description="Helical" evidence="5">
    <location>
        <begin position="12"/>
        <end position="31"/>
    </location>
</feature>
<keyword evidence="4 5" id="KW-0472">Membrane</keyword>